<dbReference type="EMBL" id="LAZR01003877">
    <property type="protein sequence ID" value="KKN13862.1"/>
    <property type="molecule type" value="Genomic_DNA"/>
</dbReference>
<gene>
    <name evidence="2" type="ORF">LCGC14_1002130</name>
</gene>
<feature type="region of interest" description="Disordered" evidence="1">
    <location>
        <begin position="74"/>
        <end position="103"/>
    </location>
</feature>
<reference evidence="2" key="1">
    <citation type="journal article" date="2015" name="Nature">
        <title>Complex archaea that bridge the gap between prokaryotes and eukaryotes.</title>
        <authorList>
            <person name="Spang A."/>
            <person name="Saw J.H."/>
            <person name="Jorgensen S.L."/>
            <person name="Zaremba-Niedzwiedzka K."/>
            <person name="Martijn J."/>
            <person name="Lind A.E."/>
            <person name="van Eijk R."/>
            <person name="Schleper C."/>
            <person name="Guy L."/>
            <person name="Ettema T.J."/>
        </authorList>
    </citation>
    <scope>NUCLEOTIDE SEQUENCE</scope>
</reference>
<evidence type="ECO:0000256" key="1">
    <source>
        <dbReference type="SAM" id="MobiDB-lite"/>
    </source>
</evidence>
<evidence type="ECO:0000313" key="2">
    <source>
        <dbReference type="EMBL" id="KKN13862.1"/>
    </source>
</evidence>
<feature type="region of interest" description="Disordered" evidence="1">
    <location>
        <begin position="1"/>
        <end position="28"/>
    </location>
</feature>
<feature type="region of interest" description="Disordered" evidence="1">
    <location>
        <begin position="210"/>
        <end position="251"/>
    </location>
</feature>
<proteinExistence type="predicted"/>
<organism evidence="2">
    <name type="scientific">marine sediment metagenome</name>
    <dbReference type="NCBI Taxonomy" id="412755"/>
    <lineage>
        <taxon>unclassified sequences</taxon>
        <taxon>metagenomes</taxon>
        <taxon>ecological metagenomes</taxon>
    </lineage>
</organism>
<comment type="caution">
    <text evidence="2">The sequence shown here is derived from an EMBL/GenBank/DDBJ whole genome shotgun (WGS) entry which is preliminary data.</text>
</comment>
<protein>
    <submittedName>
        <fullName evidence="2">Uncharacterized protein</fullName>
    </submittedName>
</protein>
<feature type="compositionally biased region" description="Basic and acidic residues" evidence="1">
    <location>
        <begin position="78"/>
        <end position="87"/>
    </location>
</feature>
<sequence>MANDVKGSGSSPGDQGGGGEQTIPYPRFKEVNDKLRAAEEQLKELAAFKELGFSAPELGEVLQITDAMAAHIQQQKEQAAKDAETKKVPAGAGTEEEQETEKLRTSIYKAIPGLKELEGLPAQRKKEADETEASTIRQRQVRGERAKERLQSLAKKAGYTDEHLPFLEPMMTGLINKDPKLVARFNDGDLEVVGEVFKYYTDTLVGPAARSRSVGAKRVKDTNQQELAPKVTGGGAKGPEGEKAPKTIEEADQKAMDFLEEHVSDIPENDEE</sequence>
<name>A0A0F9NP86_9ZZZZ</name>
<dbReference type="AlphaFoldDB" id="A0A0F9NP86"/>
<feature type="region of interest" description="Disordered" evidence="1">
    <location>
        <begin position="118"/>
        <end position="149"/>
    </location>
</feature>
<feature type="compositionally biased region" description="Basic and acidic residues" evidence="1">
    <location>
        <begin position="239"/>
        <end position="251"/>
    </location>
</feature>
<accession>A0A0F9NP86</accession>